<evidence type="ECO:0000313" key="10">
    <source>
        <dbReference type="EMBL" id="SFN81707.1"/>
    </source>
</evidence>
<evidence type="ECO:0000256" key="1">
    <source>
        <dbReference type="ARBA" id="ARBA00004193"/>
    </source>
</evidence>
<feature type="compositionally biased region" description="Basic and acidic residues" evidence="7">
    <location>
        <begin position="24"/>
        <end position="36"/>
    </location>
</feature>
<accession>A0A1I5C452</accession>
<comment type="subcellular location">
    <subcellularLocation>
        <location evidence="1">Cell membrane</location>
        <topology evidence="1">Lipid-anchor</topology>
    </subcellularLocation>
</comment>
<reference evidence="10 11" key="1">
    <citation type="submission" date="2016-10" db="EMBL/GenBank/DDBJ databases">
        <authorList>
            <person name="de Groot N.N."/>
        </authorList>
    </citation>
    <scope>NUCLEOTIDE SEQUENCE [LARGE SCALE GENOMIC DNA]</scope>
    <source>
        <strain evidence="10 11">DSM 1283</strain>
    </source>
</reference>
<keyword evidence="6" id="KW-0449">Lipoprotein</keyword>
<name>A0A1I5C452_9FIRM</name>
<evidence type="ECO:0000313" key="11">
    <source>
        <dbReference type="Proteomes" id="UP000198806"/>
    </source>
</evidence>
<dbReference type="Gene3D" id="3.40.50.2300">
    <property type="match status" value="2"/>
</dbReference>
<dbReference type="InterPro" id="IPR028082">
    <property type="entry name" value="Peripla_BP_I"/>
</dbReference>
<keyword evidence="4 8" id="KW-0732">Signal</keyword>
<feature type="region of interest" description="Disordered" evidence="7">
    <location>
        <begin position="24"/>
        <end position="53"/>
    </location>
</feature>
<protein>
    <submittedName>
        <fullName evidence="10">Basic membrane protein A</fullName>
    </submittedName>
</protein>
<evidence type="ECO:0000256" key="7">
    <source>
        <dbReference type="SAM" id="MobiDB-lite"/>
    </source>
</evidence>
<dbReference type="InterPro" id="IPR050957">
    <property type="entry name" value="BMP_lipoprotein"/>
</dbReference>
<dbReference type="PROSITE" id="PS51257">
    <property type="entry name" value="PROKAR_LIPOPROTEIN"/>
    <property type="match status" value="1"/>
</dbReference>
<dbReference type="RefSeq" id="WP_091683986.1">
    <property type="nucleotide sequence ID" value="NZ_BAABFM010000017.1"/>
</dbReference>
<comment type="similarity">
    <text evidence="2">Belongs to the BMP lipoprotein family.</text>
</comment>
<dbReference type="InterPro" id="IPR003760">
    <property type="entry name" value="PnrA-like"/>
</dbReference>
<dbReference type="PANTHER" id="PTHR34296">
    <property type="entry name" value="TRANSCRIPTIONAL ACTIVATOR PROTEIN MED"/>
    <property type="match status" value="1"/>
</dbReference>
<evidence type="ECO:0000256" key="3">
    <source>
        <dbReference type="ARBA" id="ARBA00022475"/>
    </source>
</evidence>
<dbReference type="SUPFAM" id="SSF53822">
    <property type="entry name" value="Periplasmic binding protein-like I"/>
    <property type="match status" value="1"/>
</dbReference>
<sequence>MKKVLAMGIALVLVISGLTGCASGKKETKNETKNETENETTNETDDNAPVGGSTTSKIAVDQFEDDDIGVCLVINTNLGDKSICDLSYAGLQRVRSDYGVRIKCIELGGDATKQIPTFIDLAEDPEWDIIVAGTPNLRESLMEVAADYPEQKFILYDAGVANAEEGITAEDYPNVYSMEHAQNEGSYIVGAAAAMLTTSGDEKTNDEHIIGFVGGGQNTAIEDFLVGYIEGAKAVDPEIKVLISYIGSFSDSAKGKELAMAQIDQGADVVFAVAGGAGLGVLAGCAEKNVYSIGVDGDQYEILKDIDAITAEAIATSMQKKCDNTVYNCVSAALEGTLSFGSYDKLGLASGVVGAADNENFRGIFTEDQIAQLKEIEAKVSSGEISVFTAIGADNASIQALKDSVQ</sequence>
<dbReference type="Proteomes" id="UP000198806">
    <property type="component" value="Unassembled WGS sequence"/>
</dbReference>
<dbReference type="PANTHER" id="PTHR34296:SF2">
    <property type="entry name" value="ABC TRANSPORTER GUANOSINE-BINDING PROTEIN NUPN"/>
    <property type="match status" value="1"/>
</dbReference>
<evidence type="ECO:0000259" key="9">
    <source>
        <dbReference type="Pfam" id="PF02608"/>
    </source>
</evidence>
<evidence type="ECO:0000256" key="8">
    <source>
        <dbReference type="SAM" id="SignalP"/>
    </source>
</evidence>
<gene>
    <name evidence="10" type="ORF">SAMN04489757_102117</name>
</gene>
<dbReference type="STRING" id="1527.SAMN04489757_102117"/>
<evidence type="ECO:0000256" key="4">
    <source>
        <dbReference type="ARBA" id="ARBA00022729"/>
    </source>
</evidence>
<organism evidence="10 11">
    <name type="scientific">Anaerocolumna aminovalerica</name>
    <dbReference type="NCBI Taxonomy" id="1527"/>
    <lineage>
        <taxon>Bacteria</taxon>
        <taxon>Bacillati</taxon>
        <taxon>Bacillota</taxon>
        <taxon>Clostridia</taxon>
        <taxon>Lachnospirales</taxon>
        <taxon>Lachnospiraceae</taxon>
        <taxon>Anaerocolumna</taxon>
    </lineage>
</organism>
<dbReference type="AlphaFoldDB" id="A0A1I5C452"/>
<feature type="signal peptide" evidence="8">
    <location>
        <begin position="1"/>
        <end position="22"/>
    </location>
</feature>
<keyword evidence="3" id="KW-1003">Cell membrane</keyword>
<dbReference type="Pfam" id="PF02608">
    <property type="entry name" value="Bmp"/>
    <property type="match status" value="1"/>
</dbReference>
<keyword evidence="5" id="KW-0472">Membrane</keyword>
<proteinExistence type="inferred from homology"/>
<evidence type="ECO:0000256" key="2">
    <source>
        <dbReference type="ARBA" id="ARBA00008610"/>
    </source>
</evidence>
<evidence type="ECO:0000256" key="6">
    <source>
        <dbReference type="ARBA" id="ARBA00023288"/>
    </source>
</evidence>
<keyword evidence="11" id="KW-1185">Reference proteome</keyword>
<dbReference type="GO" id="GO:0005886">
    <property type="term" value="C:plasma membrane"/>
    <property type="evidence" value="ECO:0007669"/>
    <property type="project" value="UniProtKB-SubCell"/>
</dbReference>
<dbReference type="EMBL" id="FOWD01000002">
    <property type="protein sequence ID" value="SFN81707.1"/>
    <property type="molecule type" value="Genomic_DNA"/>
</dbReference>
<dbReference type="OrthoDB" id="9769871at2"/>
<feature type="domain" description="ABC transporter substrate-binding protein PnrA-like" evidence="9">
    <location>
        <begin position="70"/>
        <end position="386"/>
    </location>
</feature>
<feature type="compositionally biased region" description="Acidic residues" evidence="7">
    <location>
        <begin position="37"/>
        <end position="46"/>
    </location>
</feature>
<evidence type="ECO:0000256" key="5">
    <source>
        <dbReference type="ARBA" id="ARBA00023136"/>
    </source>
</evidence>
<feature type="chain" id="PRO_5011728055" evidence="8">
    <location>
        <begin position="23"/>
        <end position="406"/>
    </location>
</feature>